<dbReference type="EMBL" id="BMJD01000001">
    <property type="protein sequence ID" value="GGB27851.1"/>
    <property type="molecule type" value="Genomic_DNA"/>
</dbReference>
<reference evidence="2" key="2">
    <citation type="submission" date="2020-09" db="EMBL/GenBank/DDBJ databases">
        <authorList>
            <person name="Sun Q."/>
            <person name="Zhou Y."/>
        </authorList>
    </citation>
    <scope>NUCLEOTIDE SEQUENCE</scope>
    <source>
        <strain evidence="2">CGMCC 1.15454</strain>
    </source>
</reference>
<keyword evidence="1" id="KW-0812">Transmembrane</keyword>
<evidence type="ECO:0008006" key="4">
    <source>
        <dbReference type="Google" id="ProtNLM"/>
    </source>
</evidence>
<sequence length="533" mass="60001">MDETQNGEQTKKGLSKKLIAIIVVAVLLVGGGVAAYVTVTGSDKAQYFKAEKNTIDFMKDKITERYEPELAWREQTEENPIETTFKLSGEYNDPYGGGYGMMDPQEIINNATLTLTSQTDLKEKQLVTDIQANFGEMEMKDMKFYIDADKLLLGLPFLKESLQIKDKDIGKLLHEADPSFPEGETIDFNTFFELVKGLPEEDLNYLKEEYATKIFDEIPGDAFDSAKETIKVDNKNFDTEKITMHLSEQETKDLFVSILEKMQDDKKLQKLFKEQMELRLFGISPEAMDLNFNEDIDKLFGEDLDKLIKDIKDSHIPNGLTSIIWVKNNLIVQRDFSIGAGGSKDEINTLTIKGTHLLNDTTQKFDYEITADDSINKGTVTFTGDLSWKDNKANDSIKLAIEDVEYSYEGTETLKDDRRDYERVFSVSEPGGDISFNWSGKASYDKDKMNSENTFAIDAPALNVTQDMASLHVKKDAKTIKKVNTPDDSNVKDIGSMSVNEIMNYFETDVAPQYQQWLMGILGAGGGGDLNGL</sequence>
<dbReference type="RefSeq" id="WP_088050819.1">
    <property type="nucleotide sequence ID" value="NZ_BMJD01000001.1"/>
</dbReference>
<reference evidence="2" key="1">
    <citation type="journal article" date="2014" name="Int. J. Syst. Evol. Microbiol.">
        <title>Complete genome sequence of Corynebacterium casei LMG S-19264T (=DSM 44701T), isolated from a smear-ripened cheese.</title>
        <authorList>
            <consortium name="US DOE Joint Genome Institute (JGI-PGF)"/>
            <person name="Walter F."/>
            <person name="Albersmeier A."/>
            <person name="Kalinowski J."/>
            <person name="Ruckert C."/>
        </authorList>
    </citation>
    <scope>NUCLEOTIDE SEQUENCE</scope>
    <source>
        <strain evidence="2">CGMCC 1.15454</strain>
    </source>
</reference>
<keyword evidence="1" id="KW-0472">Membrane</keyword>
<comment type="caution">
    <text evidence="2">The sequence shown here is derived from an EMBL/GenBank/DDBJ whole genome shotgun (WGS) entry which is preliminary data.</text>
</comment>
<gene>
    <name evidence="2" type="ORF">GCM10011409_01440</name>
</gene>
<evidence type="ECO:0000313" key="2">
    <source>
        <dbReference type="EMBL" id="GGB27851.1"/>
    </source>
</evidence>
<keyword evidence="3" id="KW-1185">Reference proteome</keyword>
<dbReference type="Proteomes" id="UP000621492">
    <property type="component" value="Unassembled WGS sequence"/>
</dbReference>
<protein>
    <recommendedName>
        <fullName evidence="4">DUF945 domain-containing protein</fullName>
    </recommendedName>
</protein>
<proteinExistence type="predicted"/>
<dbReference type="AlphaFoldDB" id="A0A9W5TUS0"/>
<feature type="transmembrane region" description="Helical" evidence="1">
    <location>
        <begin position="18"/>
        <end position="39"/>
    </location>
</feature>
<name>A0A9W5TUS0_9BACI</name>
<evidence type="ECO:0000256" key="1">
    <source>
        <dbReference type="SAM" id="Phobius"/>
    </source>
</evidence>
<evidence type="ECO:0000313" key="3">
    <source>
        <dbReference type="Proteomes" id="UP000621492"/>
    </source>
</evidence>
<keyword evidence="1" id="KW-1133">Transmembrane helix</keyword>
<organism evidence="2 3">
    <name type="scientific">Lentibacillus populi</name>
    <dbReference type="NCBI Taxonomy" id="1827502"/>
    <lineage>
        <taxon>Bacteria</taxon>
        <taxon>Bacillati</taxon>
        <taxon>Bacillota</taxon>
        <taxon>Bacilli</taxon>
        <taxon>Bacillales</taxon>
        <taxon>Bacillaceae</taxon>
        <taxon>Lentibacillus</taxon>
    </lineage>
</organism>
<accession>A0A9W5TUS0</accession>